<accession>A0ABW4LKG6</accession>
<evidence type="ECO:0000256" key="1">
    <source>
        <dbReference type="SAM" id="Coils"/>
    </source>
</evidence>
<keyword evidence="3" id="KW-1185">Reference proteome</keyword>
<evidence type="ECO:0000313" key="2">
    <source>
        <dbReference type="EMBL" id="MFD1735248.1"/>
    </source>
</evidence>
<protein>
    <submittedName>
        <fullName evidence="2">Spore germination protein GerPC</fullName>
    </submittedName>
</protein>
<dbReference type="EMBL" id="JBHUEM010000003">
    <property type="protein sequence ID" value="MFD1735248.1"/>
    <property type="molecule type" value="Genomic_DNA"/>
</dbReference>
<dbReference type="InterPro" id="IPR019673">
    <property type="entry name" value="Spore_germination_GerPC"/>
</dbReference>
<dbReference type="Proteomes" id="UP001597214">
    <property type="component" value="Unassembled WGS sequence"/>
</dbReference>
<gene>
    <name evidence="2" type="primary">gerPC</name>
    <name evidence="2" type="ORF">ACFSCX_01595</name>
</gene>
<dbReference type="RefSeq" id="WP_377926351.1">
    <property type="nucleotide sequence ID" value="NZ_JBHUEM010000003.1"/>
</dbReference>
<reference evidence="3" key="1">
    <citation type="journal article" date="2019" name="Int. J. Syst. Evol. Microbiol.">
        <title>The Global Catalogue of Microorganisms (GCM) 10K type strain sequencing project: providing services to taxonomists for standard genome sequencing and annotation.</title>
        <authorList>
            <consortium name="The Broad Institute Genomics Platform"/>
            <consortium name="The Broad Institute Genome Sequencing Center for Infectious Disease"/>
            <person name="Wu L."/>
            <person name="Ma J."/>
        </authorList>
    </citation>
    <scope>NUCLEOTIDE SEQUENCE [LARGE SCALE GENOMIC DNA]</scope>
    <source>
        <strain evidence="3">CCUG 49339</strain>
    </source>
</reference>
<evidence type="ECO:0000313" key="3">
    <source>
        <dbReference type="Proteomes" id="UP001597214"/>
    </source>
</evidence>
<organism evidence="2 3">
    <name type="scientific">Bacillus salitolerans</name>
    <dbReference type="NCBI Taxonomy" id="1437434"/>
    <lineage>
        <taxon>Bacteria</taxon>
        <taxon>Bacillati</taxon>
        <taxon>Bacillota</taxon>
        <taxon>Bacilli</taxon>
        <taxon>Bacillales</taxon>
        <taxon>Bacillaceae</taxon>
        <taxon>Bacillus</taxon>
    </lineage>
</organism>
<feature type="coiled-coil region" evidence="1">
    <location>
        <begin position="19"/>
        <end position="46"/>
    </location>
</feature>
<proteinExistence type="predicted"/>
<dbReference type="Pfam" id="PF10737">
    <property type="entry name" value="GerPC"/>
    <property type="match status" value="1"/>
</dbReference>
<sequence>MYNNGYNFYEYLQQLDHFFRLQQKEIEQLKNRVNTLQQEVVELKKKPATNIEKVEYKFDQLKVETLEGTLNIGLNPYHSEQVEDFAVKQGKLSVPKSIPQDVQGYVRKAIQDYLNKNGYQSIRNLQEKLGVPVNDAYYDFMIQDVNRQLDGRIQFYLEQVHPNEWSNESQSKEASDRVIEKMKQDIESAFAAFIQHLPKEWNGD</sequence>
<name>A0ABW4LKG6_9BACI</name>
<comment type="caution">
    <text evidence="2">The sequence shown here is derived from an EMBL/GenBank/DDBJ whole genome shotgun (WGS) entry which is preliminary data.</text>
</comment>
<keyword evidence="1" id="KW-0175">Coiled coil</keyword>